<name>K5W2E0_PHACS</name>
<sequence length="60" mass="6653">LGDLFVSPEHRNYGVGEAFFGEIAKLTEEKLDEARVQSYGWKQPSVGFYVKGLGAFTLAE</sequence>
<organism evidence="1 2">
    <name type="scientific">Phanerochaete carnosa (strain HHB-10118-sp)</name>
    <name type="common">White-rot fungus</name>
    <name type="synonym">Peniophora carnosa</name>
    <dbReference type="NCBI Taxonomy" id="650164"/>
    <lineage>
        <taxon>Eukaryota</taxon>
        <taxon>Fungi</taxon>
        <taxon>Dikarya</taxon>
        <taxon>Basidiomycota</taxon>
        <taxon>Agaricomycotina</taxon>
        <taxon>Agaricomycetes</taxon>
        <taxon>Polyporales</taxon>
        <taxon>Phanerochaetaceae</taxon>
        <taxon>Phanerochaete</taxon>
    </lineage>
</organism>
<dbReference type="HOGENOM" id="CLU_2948202_0_0_1"/>
<evidence type="ECO:0000313" key="2">
    <source>
        <dbReference type="Proteomes" id="UP000008370"/>
    </source>
</evidence>
<dbReference type="GeneID" id="18920625"/>
<dbReference type="SUPFAM" id="SSF55729">
    <property type="entry name" value="Acyl-CoA N-acyltransferases (Nat)"/>
    <property type="match status" value="1"/>
</dbReference>
<gene>
    <name evidence="1" type="ORF">PHACADRAFT_88840</name>
</gene>
<dbReference type="InterPro" id="IPR016181">
    <property type="entry name" value="Acyl_CoA_acyltransferase"/>
</dbReference>
<feature type="non-terminal residue" evidence="1">
    <location>
        <position position="60"/>
    </location>
</feature>
<reference evidence="1 2" key="1">
    <citation type="journal article" date="2012" name="BMC Genomics">
        <title>Comparative genomics of the white-rot fungi, Phanerochaete carnosa and P. chrysosporium, to elucidate the genetic basis of the distinct wood types they colonize.</title>
        <authorList>
            <person name="Suzuki H."/>
            <person name="MacDonald J."/>
            <person name="Syed K."/>
            <person name="Salamov A."/>
            <person name="Hori C."/>
            <person name="Aerts A."/>
            <person name="Henrissat B."/>
            <person name="Wiebenga A."/>
            <person name="vanKuyk P.A."/>
            <person name="Barry K."/>
            <person name="Lindquist E."/>
            <person name="LaButti K."/>
            <person name="Lapidus A."/>
            <person name="Lucas S."/>
            <person name="Coutinho P."/>
            <person name="Gong Y."/>
            <person name="Samejima M."/>
            <person name="Mahadevan R."/>
            <person name="Abou-Zaid M."/>
            <person name="de Vries R.P."/>
            <person name="Igarashi K."/>
            <person name="Yadav J.S."/>
            <person name="Grigoriev I.V."/>
            <person name="Master E.R."/>
        </authorList>
    </citation>
    <scope>NUCLEOTIDE SEQUENCE [LARGE SCALE GENOMIC DNA]</scope>
    <source>
        <strain evidence="1 2">HHB-10118-sp</strain>
    </source>
</reference>
<dbReference type="RefSeq" id="XP_007393353.1">
    <property type="nucleotide sequence ID" value="XM_007393291.1"/>
</dbReference>
<dbReference type="AlphaFoldDB" id="K5W2E0"/>
<evidence type="ECO:0008006" key="3">
    <source>
        <dbReference type="Google" id="ProtNLM"/>
    </source>
</evidence>
<dbReference type="Proteomes" id="UP000008370">
    <property type="component" value="Unassembled WGS sequence"/>
</dbReference>
<proteinExistence type="predicted"/>
<accession>K5W2E0</accession>
<keyword evidence="2" id="KW-1185">Reference proteome</keyword>
<dbReference type="InParanoid" id="K5W2E0"/>
<dbReference type="Gene3D" id="3.40.630.30">
    <property type="match status" value="1"/>
</dbReference>
<dbReference type="KEGG" id="pco:PHACADRAFT_88840"/>
<evidence type="ECO:0000313" key="1">
    <source>
        <dbReference type="EMBL" id="EKM58023.1"/>
    </source>
</evidence>
<protein>
    <recommendedName>
        <fullName evidence="3">N-acetyltransferase domain-containing protein</fullName>
    </recommendedName>
</protein>
<dbReference type="EMBL" id="JH930470">
    <property type="protein sequence ID" value="EKM58023.1"/>
    <property type="molecule type" value="Genomic_DNA"/>
</dbReference>
<dbReference type="OrthoDB" id="7305308at2759"/>